<dbReference type="GO" id="GO:0000028">
    <property type="term" value="P:ribosomal small subunit assembly"/>
    <property type="evidence" value="ECO:0007669"/>
    <property type="project" value="TreeGrafter"/>
</dbReference>
<feature type="region of interest" description="Disordered" evidence="6">
    <location>
        <begin position="222"/>
        <end position="244"/>
    </location>
</feature>
<dbReference type="GO" id="GO:0000462">
    <property type="term" value="P:maturation of SSU-rRNA from tricistronic rRNA transcript (SSU-rRNA, 5.8S rRNA, LSU-rRNA)"/>
    <property type="evidence" value="ECO:0007669"/>
    <property type="project" value="TreeGrafter"/>
</dbReference>
<gene>
    <name evidence="8" type="primary">PWP2</name>
    <name evidence="8" type="ORF">LshimejAT787_1101220</name>
</gene>
<feature type="repeat" description="WD" evidence="5">
    <location>
        <begin position="141"/>
        <end position="175"/>
    </location>
</feature>
<evidence type="ECO:0000256" key="1">
    <source>
        <dbReference type="ARBA" id="ARBA00010226"/>
    </source>
</evidence>
<feature type="compositionally biased region" description="Basic and acidic residues" evidence="6">
    <location>
        <begin position="561"/>
        <end position="575"/>
    </location>
</feature>
<dbReference type="AlphaFoldDB" id="A0A9P3PVN3"/>
<dbReference type="GO" id="GO:0032040">
    <property type="term" value="C:small-subunit processome"/>
    <property type="evidence" value="ECO:0007669"/>
    <property type="project" value="TreeGrafter"/>
</dbReference>
<dbReference type="InterPro" id="IPR007148">
    <property type="entry name" value="SSU_processome_Utp12"/>
</dbReference>
<evidence type="ECO:0000256" key="6">
    <source>
        <dbReference type="SAM" id="MobiDB-lite"/>
    </source>
</evidence>
<dbReference type="PRINTS" id="PR00320">
    <property type="entry name" value="GPROTEINBRPT"/>
</dbReference>
<dbReference type="CDD" id="cd00200">
    <property type="entry name" value="WD40"/>
    <property type="match status" value="1"/>
</dbReference>
<dbReference type="Pfam" id="PF00400">
    <property type="entry name" value="WD40"/>
    <property type="match status" value="6"/>
</dbReference>
<dbReference type="OrthoDB" id="3142434at2759"/>
<protein>
    <submittedName>
        <fullName evidence="8">Wd repeat protein</fullName>
    </submittedName>
</protein>
<dbReference type="PROSITE" id="PS00678">
    <property type="entry name" value="WD_REPEATS_1"/>
    <property type="match status" value="1"/>
</dbReference>
<sequence>MKANYKFSNICGTVYRQGNVIFTSDGNSLLSPVGNRVSVFDLVNNKSFTFPFENRKNISRIALSPDSNVLLSVDEDGRALFVNFRRGVVLHHFNFKKAVKDVKFSPDGKYIAVTHDAHVQVWRTPNHLVREFAPFTLHRTYTGHHDEVLSIQWSPDSKCFITTSLDMTARLFTLDPVEGFRPKTFAGHRDAVLGAYFSPDGTSIYTVSRDGAVFTWKAKETDRDSDSDSDSDGPVASTSTSTGIGSRIANTRWGVHKRNYFNQPNTKVVCTTFHPSSNLLVVGFSTGIFGLWEMPAFSNLHTLSISQEKISSVAINHSGEWLAFGAKKLGQLLVWEWQSESYVLKQQGHFYDMNTLSYAPDGQTIATGGDDGKVKVWSTHTGFCFVTFTEHSAPISSVAFAKQGSVLFSASLDGTVRAYDLIRYRNFRTFTSPSPVQFSCLAVDPSGEVVAAGSTDSFEVFMWSVQTGKLLDVLAGHEGPVSSLAFSPSGANQLASGSWDKTVRIWNVFGRSRAVEPLTLTSDVLALAFRPDGKELAASTLDGQITFLDIQESKQTNVIDGRKDVSGGRKADDRVSAANSSSGKSYNSLAYTADGRCLIAGGSSKYVVLYDVREGEGVMVKKFQISENLSLDGTEEFLDSRKVNDAGINTDLIDTRGDESDLEDRMDVSLPGASRGAGDMSVRRYRQEARTKCVRFSPTGRAWAAASTEGLLIYSLDDSVTFDPFDLSIDLTPQTVLEVLAEREYLKALVMAFRLNEKPLIQRVYEAVPWGDIRLIARQLPFLYVPVLLRFVAEHLERTPHIEFDLVWMNTLLMAHGRVLRDRSGEYASVFRVVQKALSDSEQSISKLCDDNSSALSYIIDQSRRNTALSSI</sequence>
<feature type="repeat" description="WD" evidence="5">
    <location>
        <begin position="346"/>
        <end position="387"/>
    </location>
</feature>
<evidence type="ECO:0000313" key="8">
    <source>
        <dbReference type="EMBL" id="GLB42107.1"/>
    </source>
</evidence>
<feature type="domain" description="Small-subunit processome Utp12" evidence="7">
    <location>
        <begin position="756"/>
        <end position="860"/>
    </location>
</feature>
<dbReference type="FunFam" id="2.130.10.10:FF:000602">
    <property type="entry name" value="Periodic tryptophan protein 2"/>
    <property type="match status" value="1"/>
</dbReference>
<dbReference type="InterPro" id="IPR015943">
    <property type="entry name" value="WD40/YVTN_repeat-like_dom_sf"/>
</dbReference>
<comment type="similarity">
    <text evidence="1">Belongs to the WD repeat PWP2 family.</text>
</comment>
<dbReference type="PROSITE" id="PS50082">
    <property type="entry name" value="WD_REPEATS_2"/>
    <property type="match status" value="5"/>
</dbReference>
<dbReference type="FunFam" id="2.130.10.10:FF:000938">
    <property type="entry name" value="Probable periodic tryptophan protein PWP2"/>
    <property type="match status" value="1"/>
</dbReference>
<dbReference type="PANTHER" id="PTHR19858">
    <property type="entry name" value="WD40 REPEAT PROTEIN"/>
    <property type="match status" value="1"/>
</dbReference>
<keyword evidence="4" id="KW-0677">Repeat</keyword>
<name>A0A9P3PVN3_LYOSH</name>
<dbReference type="InterPro" id="IPR001680">
    <property type="entry name" value="WD40_rpt"/>
</dbReference>
<dbReference type="InterPro" id="IPR027145">
    <property type="entry name" value="PWP2"/>
</dbReference>
<dbReference type="Pfam" id="PF04003">
    <property type="entry name" value="Utp12"/>
    <property type="match status" value="1"/>
</dbReference>
<dbReference type="SMART" id="SM00320">
    <property type="entry name" value="WD40"/>
    <property type="match status" value="13"/>
</dbReference>
<accession>A0A9P3PVN3</accession>
<evidence type="ECO:0000256" key="3">
    <source>
        <dbReference type="ARBA" id="ARBA00022574"/>
    </source>
</evidence>
<reference evidence="8" key="1">
    <citation type="submission" date="2022-07" db="EMBL/GenBank/DDBJ databases">
        <title>The genome of Lyophyllum shimeji provides insight into the initial evolution of ectomycorrhizal fungal genome.</title>
        <authorList>
            <person name="Kobayashi Y."/>
            <person name="Shibata T."/>
            <person name="Hirakawa H."/>
            <person name="Shigenobu S."/>
            <person name="Nishiyama T."/>
            <person name="Yamada A."/>
            <person name="Hasebe M."/>
            <person name="Kawaguchi M."/>
        </authorList>
    </citation>
    <scope>NUCLEOTIDE SEQUENCE</scope>
    <source>
        <strain evidence="8">AT787</strain>
    </source>
</reference>
<dbReference type="Gene3D" id="2.130.10.10">
    <property type="entry name" value="YVTN repeat-like/Quinoprotein amine dehydrogenase"/>
    <property type="match status" value="3"/>
</dbReference>
<evidence type="ECO:0000256" key="5">
    <source>
        <dbReference type="PROSITE-ProRule" id="PRU00221"/>
    </source>
</evidence>
<feature type="repeat" description="WD" evidence="5">
    <location>
        <begin position="474"/>
        <end position="508"/>
    </location>
</feature>
<keyword evidence="3 5" id="KW-0853">WD repeat</keyword>
<keyword evidence="9" id="KW-1185">Reference proteome</keyword>
<dbReference type="Proteomes" id="UP001063166">
    <property type="component" value="Unassembled WGS sequence"/>
</dbReference>
<dbReference type="InterPro" id="IPR020472">
    <property type="entry name" value="WD40_PAC1"/>
</dbReference>
<keyword evidence="2" id="KW-0597">Phosphoprotein</keyword>
<feature type="repeat" description="WD" evidence="5">
    <location>
        <begin position="185"/>
        <end position="226"/>
    </location>
</feature>
<dbReference type="GO" id="GO:0034388">
    <property type="term" value="C:Pwp2p-containing subcomplex of 90S preribosome"/>
    <property type="evidence" value="ECO:0007669"/>
    <property type="project" value="TreeGrafter"/>
</dbReference>
<proteinExistence type="inferred from homology"/>
<dbReference type="InterPro" id="IPR036322">
    <property type="entry name" value="WD40_repeat_dom_sf"/>
</dbReference>
<evidence type="ECO:0000256" key="2">
    <source>
        <dbReference type="ARBA" id="ARBA00022553"/>
    </source>
</evidence>
<dbReference type="SUPFAM" id="SSF50978">
    <property type="entry name" value="WD40 repeat-like"/>
    <property type="match status" value="3"/>
</dbReference>
<comment type="caution">
    <text evidence="8">The sequence shown here is derived from an EMBL/GenBank/DDBJ whole genome shotgun (WGS) entry which is preliminary data.</text>
</comment>
<evidence type="ECO:0000313" key="9">
    <source>
        <dbReference type="Proteomes" id="UP001063166"/>
    </source>
</evidence>
<organism evidence="8 9">
    <name type="scientific">Lyophyllum shimeji</name>
    <name type="common">Hon-shimeji</name>
    <name type="synonym">Tricholoma shimeji</name>
    <dbReference type="NCBI Taxonomy" id="47721"/>
    <lineage>
        <taxon>Eukaryota</taxon>
        <taxon>Fungi</taxon>
        <taxon>Dikarya</taxon>
        <taxon>Basidiomycota</taxon>
        <taxon>Agaricomycotina</taxon>
        <taxon>Agaricomycetes</taxon>
        <taxon>Agaricomycetidae</taxon>
        <taxon>Agaricales</taxon>
        <taxon>Tricholomatineae</taxon>
        <taxon>Lyophyllaceae</taxon>
        <taxon>Lyophyllum</taxon>
    </lineage>
</organism>
<evidence type="ECO:0000256" key="4">
    <source>
        <dbReference type="ARBA" id="ARBA00022737"/>
    </source>
</evidence>
<dbReference type="EMBL" id="BRPK01000011">
    <property type="protein sequence ID" value="GLB42107.1"/>
    <property type="molecule type" value="Genomic_DNA"/>
</dbReference>
<dbReference type="PANTHER" id="PTHR19858:SF0">
    <property type="entry name" value="PERIODIC TRYPTOPHAN PROTEIN 2 HOMOLOG"/>
    <property type="match status" value="1"/>
</dbReference>
<feature type="repeat" description="WD" evidence="5">
    <location>
        <begin position="388"/>
        <end position="429"/>
    </location>
</feature>
<dbReference type="InterPro" id="IPR019775">
    <property type="entry name" value="WD40_repeat_CS"/>
</dbReference>
<dbReference type="PROSITE" id="PS50294">
    <property type="entry name" value="WD_REPEATS_REGION"/>
    <property type="match status" value="4"/>
</dbReference>
<evidence type="ECO:0000259" key="7">
    <source>
        <dbReference type="Pfam" id="PF04003"/>
    </source>
</evidence>
<feature type="region of interest" description="Disordered" evidence="6">
    <location>
        <begin position="561"/>
        <end position="583"/>
    </location>
</feature>